<comment type="caution">
    <text evidence="1">The sequence shown here is derived from an EMBL/GenBank/DDBJ whole genome shotgun (WGS) entry which is preliminary data.</text>
</comment>
<dbReference type="Proteomes" id="UP001189429">
    <property type="component" value="Unassembled WGS sequence"/>
</dbReference>
<evidence type="ECO:0000313" key="1">
    <source>
        <dbReference type="EMBL" id="CAK0848680.1"/>
    </source>
</evidence>
<dbReference type="SMART" id="SM00320">
    <property type="entry name" value="WD40"/>
    <property type="match status" value="3"/>
</dbReference>
<proteinExistence type="predicted"/>
<organism evidence="1 2">
    <name type="scientific">Prorocentrum cordatum</name>
    <dbReference type="NCBI Taxonomy" id="2364126"/>
    <lineage>
        <taxon>Eukaryota</taxon>
        <taxon>Sar</taxon>
        <taxon>Alveolata</taxon>
        <taxon>Dinophyceae</taxon>
        <taxon>Prorocentrales</taxon>
        <taxon>Prorocentraceae</taxon>
        <taxon>Prorocentrum</taxon>
    </lineage>
</organism>
<evidence type="ECO:0000313" key="2">
    <source>
        <dbReference type="Proteomes" id="UP001189429"/>
    </source>
</evidence>
<accession>A0ABN9TRT2</accession>
<dbReference type="InterPro" id="IPR015943">
    <property type="entry name" value="WD40/YVTN_repeat-like_dom_sf"/>
</dbReference>
<reference evidence="1" key="1">
    <citation type="submission" date="2023-10" db="EMBL/GenBank/DDBJ databases">
        <authorList>
            <person name="Chen Y."/>
            <person name="Shah S."/>
            <person name="Dougan E. K."/>
            <person name="Thang M."/>
            <person name="Chan C."/>
        </authorList>
    </citation>
    <scope>NUCLEOTIDE SEQUENCE [LARGE SCALE GENOMIC DNA]</scope>
</reference>
<name>A0ABN9TRT2_9DINO</name>
<protein>
    <recommendedName>
        <fullName evidence="3">DNA damage-binding protein 1</fullName>
    </recommendedName>
</protein>
<dbReference type="SUPFAM" id="SSF50978">
    <property type="entry name" value="WD40 repeat-like"/>
    <property type="match status" value="1"/>
</dbReference>
<dbReference type="EMBL" id="CAUYUJ010015001">
    <property type="protein sequence ID" value="CAK0848680.1"/>
    <property type="molecule type" value="Genomic_DNA"/>
</dbReference>
<dbReference type="InterPro" id="IPR036322">
    <property type="entry name" value="WD40_repeat_dom_sf"/>
</dbReference>
<evidence type="ECO:0008006" key="3">
    <source>
        <dbReference type="Google" id="ProtNLM"/>
    </source>
</evidence>
<gene>
    <name evidence="1" type="ORF">PCOR1329_LOCUS41572</name>
</gene>
<dbReference type="InterPro" id="IPR001680">
    <property type="entry name" value="WD40_rpt"/>
</dbReference>
<dbReference type="Gene3D" id="2.130.10.10">
    <property type="entry name" value="YVTN repeat-like/Quinoprotein amine dehydrogenase"/>
    <property type="match status" value="1"/>
</dbReference>
<sequence>MAGEGRTLAAAGSEKKARVYRLREEPGRFELLQTLDDARSAETGRFELLQTLHDARGSLLSAAMAGEGRALAAASVHGEVFVYRLREETGRFELLQTLDDAGGALRSAAIAGEGRALAAAGDDKKVRVHRLREETGRFELLQTLDDARCALWSVTMAGEGRALAAAGSEKKLRVYRLREETGRFELLQTLDDARGFAQVRGDGGGGPGAGLRGGAWLKMATVIPATAANSPRRTDVAVTLESASAGALAENGIRMLRFRTSPLTGRAIAVLLISGKGARIDNVNATCEVELQMLVYFEDSQFGAAIVAPWWTGQVQLTPNPLDVCDAVLADGFDMCLLVPEKARPLRWSKLLGPYHAISLSLERLSSGMKRVARDGEAHDLFEFAVWYDSVYLATGRWREAPPLAEVQDEREIALKGTLTRSALRMPERMPTRLPRERWEALPLAGERLRAQLFSK</sequence>
<keyword evidence="2" id="KW-1185">Reference proteome</keyword>